<gene>
    <name evidence="3" type="ORF">D3869_18085</name>
</gene>
<feature type="region of interest" description="Disordered" evidence="1">
    <location>
        <begin position="1"/>
        <end position="23"/>
    </location>
</feature>
<accession>A0A4D8R8V5</accession>
<evidence type="ECO:0000259" key="2">
    <source>
        <dbReference type="PROSITE" id="PS50994"/>
    </source>
</evidence>
<dbReference type="Proteomes" id="UP000298693">
    <property type="component" value="Plasmid p1"/>
</dbReference>
<dbReference type="InterPro" id="IPR036397">
    <property type="entry name" value="RNaseH_sf"/>
</dbReference>
<evidence type="ECO:0000313" key="4">
    <source>
        <dbReference type="Proteomes" id="UP000298693"/>
    </source>
</evidence>
<dbReference type="Gene3D" id="3.30.420.10">
    <property type="entry name" value="Ribonuclease H-like superfamily/Ribonuclease H"/>
    <property type="match status" value="1"/>
</dbReference>
<keyword evidence="3" id="KW-0614">Plasmid</keyword>
<dbReference type="Pfam" id="PF09299">
    <property type="entry name" value="Mu-transpos_C"/>
    <property type="match status" value="1"/>
</dbReference>
<dbReference type="InterPro" id="IPR001584">
    <property type="entry name" value="Integrase_cat-core"/>
</dbReference>
<feature type="compositionally biased region" description="Basic residues" evidence="1">
    <location>
        <begin position="602"/>
        <end position="615"/>
    </location>
</feature>
<protein>
    <recommendedName>
        <fullName evidence="2">Integrase catalytic domain-containing protein</fullName>
    </recommendedName>
</protein>
<feature type="region of interest" description="Disordered" evidence="1">
    <location>
        <begin position="596"/>
        <end position="680"/>
    </location>
</feature>
<dbReference type="EMBL" id="CP032346">
    <property type="protein sequence ID" value="QCO17173.1"/>
    <property type="molecule type" value="Genomic_DNA"/>
</dbReference>
<dbReference type="InterPro" id="IPR015378">
    <property type="entry name" value="Transposase-like_Mu_C"/>
</dbReference>
<feature type="domain" description="Integrase catalytic" evidence="2">
    <location>
        <begin position="251"/>
        <end position="459"/>
    </location>
</feature>
<geneLocation type="plasmid" evidence="3">
    <name>p1</name>
</geneLocation>
<sequence>MPLASGRNGQDHRGPRLSAHHEHRAADGVRGVRMAAKLSYRPKSKVLHRDRVWTIVRAVTPTSVLIEDTTTGETDVVNVTDLQSPEPKKVEAARRSSPRPKDEQSLAEAKRRMEIIKPLLDLPEGRTEAVEAAAKSAGISTATLFRWIKLYRDGGQLSYLAPLRRGRAMPSRLDAKVETIIQSVIDEYYLTRQQRSGTKAIEEVERRCRTAGLKPPHANSIRKRLRAVHPRDALAKRRGRKEARDKHGEVKGEFPEGRWPLDVVQIDHTLLDLILVDEEFRQPIGRPWLTLAIDVFSRMVVGYHISLDAPSAFGVGLCLCHAFLPKEAELDRLGIKGEWPVWGIMTKIHADNGKDFRSATLKRSCEEYGIDIQWRPVRTPHFGGHIERLMGTVAKEIHALPGTTFANPKQRGEYDSDARSIMTLPEIRRWLVQFIVGVYHKREHRGIGMPPIERWREGILGNGRQKGIGLPEPVSDPRRLRIDFLPFEERTVQRDGIVWDKVAYYGDVIRPWINVSHGRQKRKFVVRRDPTDISRVYVLDPDQNEYFEVPYRDLTKPSISIWEYRAAEKFLSDRGIKGANEDEIFEARQEMLRIEEEAQKETKRKRRNRERKKHHAEITLPPAPSPDPALDDRRNDGHLSLVVDNTTPAAKPGRGKSRGGDSDFDFDFNEHDVKTGVEEW</sequence>
<proteinExistence type="predicted"/>
<dbReference type="PANTHER" id="PTHR35004:SF6">
    <property type="entry name" value="TRANSPOSASE"/>
    <property type="match status" value="1"/>
</dbReference>
<dbReference type="InterPro" id="IPR012337">
    <property type="entry name" value="RNaseH-like_sf"/>
</dbReference>
<dbReference type="PANTHER" id="PTHR35004">
    <property type="entry name" value="TRANSPOSASE RV3428C-RELATED"/>
    <property type="match status" value="1"/>
</dbReference>
<reference evidence="3 4" key="1">
    <citation type="submission" date="2018-09" db="EMBL/GenBank/DDBJ databases">
        <title>Whole genome based analysis of evolution and adaptive divergence in Indian and Brazilian strains of Azospirillum brasilense.</title>
        <authorList>
            <person name="Singh C."/>
            <person name="Tripathi A.K."/>
        </authorList>
    </citation>
    <scope>NUCLEOTIDE SEQUENCE [LARGE SCALE GENOMIC DNA]</scope>
    <source>
        <strain evidence="3 4">MTCC4039</strain>
        <plasmid evidence="3 4">p1</plasmid>
    </source>
</reference>
<dbReference type="GO" id="GO:0015074">
    <property type="term" value="P:DNA integration"/>
    <property type="evidence" value="ECO:0007669"/>
    <property type="project" value="InterPro"/>
</dbReference>
<dbReference type="AlphaFoldDB" id="A0A4D8R8V5"/>
<evidence type="ECO:0000256" key="1">
    <source>
        <dbReference type="SAM" id="MobiDB-lite"/>
    </source>
</evidence>
<dbReference type="SUPFAM" id="SSF53098">
    <property type="entry name" value="Ribonuclease H-like"/>
    <property type="match status" value="1"/>
</dbReference>
<feature type="compositionally biased region" description="Basic and acidic residues" evidence="1">
    <location>
        <begin position="86"/>
        <end position="108"/>
    </location>
</feature>
<dbReference type="PROSITE" id="PS50994">
    <property type="entry name" value="INTEGRASE"/>
    <property type="match status" value="1"/>
</dbReference>
<evidence type="ECO:0000313" key="3">
    <source>
        <dbReference type="EMBL" id="QCO17173.1"/>
    </source>
</evidence>
<dbReference type="GO" id="GO:0003676">
    <property type="term" value="F:nucleic acid binding"/>
    <property type="evidence" value="ECO:0007669"/>
    <property type="project" value="InterPro"/>
</dbReference>
<feature type="region of interest" description="Disordered" evidence="1">
    <location>
        <begin position="84"/>
        <end position="108"/>
    </location>
</feature>
<organism evidence="3 4">
    <name type="scientific">Azospirillum brasilense</name>
    <dbReference type="NCBI Taxonomy" id="192"/>
    <lineage>
        <taxon>Bacteria</taxon>
        <taxon>Pseudomonadati</taxon>
        <taxon>Pseudomonadota</taxon>
        <taxon>Alphaproteobacteria</taxon>
        <taxon>Rhodospirillales</taxon>
        <taxon>Azospirillaceae</taxon>
        <taxon>Azospirillum</taxon>
    </lineage>
</organism>
<name>A0A4D8R8V5_AZOBR</name>
<feature type="compositionally biased region" description="Basic and acidic residues" evidence="1">
    <location>
        <begin position="668"/>
        <end position="680"/>
    </location>
</feature>